<dbReference type="PANTHER" id="PTHR10225:SF2">
    <property type="entry name" value="LYMPHATIC VESSEL ENDOTHELIAL HYALURONIC ACID RECEPTOR 1"/>
    <property type="match status" value="1"/>
</dbReference>
<evidence type="ECO:0000256" key="9">
    <source>
        <dbReference type="ARBA" id="ARBA00023180"/>
    </source>
</evidence>
<keyword evidence="5 16" id="KW-1133">Transmembrane helix</keyword>
<dbReference type="Pfam" id="PF00193">
    <property type="entry name" value="Xlink"/>
    <property type="match status" value="1"/>
</dbReference>
<evidence type="ECO:0000259" key="18">
    <source>
        <dbReference type="PROSITE" id="PS50963"/>
    </source>
</evidence>
<dbReference type="InterPro" id="IPR016186">
    <property type="entry name" value="C-type_lectin-like/link_sf"/>
</dbReference>
<dbReference type="PANTHER" id="PTHR10225">
    <property type="entry name" value="HYALURONAN RECEPTOR"/>
    <property type="match status" value="1"/>
</dbReference>
<dbReference type="SMART" id="SM00445">
    <property type="entry name" value="LINK"/>
    <property type="match status" value="1"/>
</dbReference>
<feature type="domain" description="Link" evidence="18">
    <location>
        <begin position="40"/>
        <end position="130"/>
    </location>
</feature>
<evidence type="ECO:0000256" key="6">
    <source>
        <dbReference type="ARBA" id="ARBA00023136"/>
    </source>
</evidence>
<evidence type="ECO:0000256" key="1">
    <source>
        <dbReference type="ARBA" id="ARBA00004167"/>
    </source>
</evidence>
<name>A0A8C2RJN8_CAPHI</name>
<evidence type="ECO:0000256" key="3">
    <source>
        <dbReference type="ARBA" id="ARBA00022692"/>
    </source>
</evidence>
<reference evidence="19" key="2">
    <citation type="submission" date="2025-08" db="UniProtKB">
        <authorList>
            <consortium name="Ensembl"/>
        </authorList>
    </citation>
    <scope>IDENTIFICATION</scope>
</reference>
<protein>
    <recommendedName>
        <fullName evidence="12">Lymphatic vessel endothelial hyaluronic acid receptor 1</fullName>
    </recommendedName>
    <alternativeName>
        <fullName evidence="14">Cell surface retention sequence-binding protein 1</fullName>
    </alternativeName>
    <alternativeName>
        <fullName evidence="13">Extracellular link domain-containing protein 1</fullName>
    </alternativeName>
</protein>
<dbReference type="GO" id="GO:0007155">
    <property type="term" value="P:cell adhesion"/>
    <property type="evidence" value="ECO:0007669"/>
    <property type="project" value="InterPro"/>
</dbReference>
<evidence type="ECO:0000256" key="5">
    <source>
        <dbReference type="ARBA" id="ARBA00022989"/>
    </source>
</evidence>
<keyword evidence="8" id="KW-0675">Receptor</keyword>
<keyword evidence="3 16" id="KW-0812">Transmembrane</keyword>
<evidence type="ECO:0000256" key="17">
    <source>
        <dbReference type="SAM" id="SignalP"/>
    </source>
</evidence>
<evidence type="ECO:0000256" key="11">
    <source>
        <dbReference type="ARBA" id="ARBA00063369"/>
    </source>
</evidence>
<dbReference type="Ensembl" id="ENSCHIT00010042116.1">
    <property type="protein sequence ID" value="ENSCHIP00010029874.1"/>
    <property type="gene ID" value="ENSCHIG00010022249.1"/>
</dbReference>
<evidence type="ECO:0000256" key="10">
    <source>
        <dbReference type="ARBA" id="ARBA00057127"/>
    </source>
</evidence>
<feature type="transmembrane region" description="Helical" evidence="16">
    <location>
        <begin position="239"/>
        <end position="259"/>
    </location>
</feature>
<feature type="signal peptide" evidence="17">
    <location>
        <begin position="1"/>
        <end position="16"/>
    </location>
</feature>
<keyword evidence="4 17" id="KW-0732">Signal</keyword>
<evidence type="ECO:0000256" key="12">
    <source>
        <dbReference type="ARBA" id="ARBA00074556"/>
    </source>
</evidence>
<dbReference type="FunFam" id="3.10.100.10:FF:000057">
    <property type="entry name" value="Lymphatic vessel endothelial hyaluronic acid receptor 1"/>
    <property type="match status" value="1"/>
</dbReference>
<dbReference type="SUPFAM" id="SSF56436">
    <property type="entry name" value="C-type lectin-like"/>
    <property type="match status" value="1"/>
</dbReference>
<dbReference type="GO" id="GO:0005540">
    <property type="term" value="F:hyaluronic acid binding"/>
    <property type="evidence" value="ECO:0007669"/>
    <property type="project" value="InterPro"/>
</dbReference>
<evidence type="ECO:0000256" key="13">
    <source>
        <dbReference type="ARBA" id="ARBA00078806"/>
    </source>
</evidence>
<dbReference type="Gene3D" id="3.10.100.10">
    <property type="entry name" value="Mannose-Binding Protein A, subunit A"/>
    <property type="match status" value="1"/>
</dbReference>
<evidence type="ECO:0000256" key="14">
    <source>
        <dbReference type="ARBA" id="ARBA00081249"/>
    </source>
</evidence>
<feature type="disulfide bond" evidence="15">
    <location>
        <begin position="85"/>
        <end position="106"/>
    </location>
</feature>
<evidence type="ECO:0000256" key="4">
    <source>
        <dbReference type="ARBA" id="ARBA00022729"/>
    </source>
</evidence>
<feature type="chain" id="PRO_5034992134" description="Lymphatic vessel endothelial hyaluronic acid receptor 1" evidence="17">
    <location>
        <begin position="17"/>
        <end position="326"/>
    </location>
</feature>
<accession>A0A8C2RJN8</accession>
<keyword evidence="7 15" id="KW-1015">Disulfide bond</keyword>
<evidence type="ECO:0000256" key="2">
    <source>
        <dbReference type="ARBA" id="ARBA00022448"/>
    </source>
</evidence>
<keyword evidence="2" id="KW-0813">Transport</keyword>
<reference evidence="19" key="1">
    <citation type="submission" date="2019-03" db="EMBL/GenBank/DDBJ databases">
        <title>Genome sequencing and reference-guided assembly of Black Bengal Goat (Capra hircus).</title>
        <authorList>
            <person name="Siddiki A.Z."/>
            <person name="Baten A."/>
            <person name="Billah M."/>
            <person name="Alam M.A.U."/>
            <person name="Shawrob K.S.M."/>
            <person name="Saha S."/>
            <person name="Chowdhury M."/>
            <person name="Rahman A.H."/>
            <person name="Stear M."/>
            <person name="Miah G."/>
            <person name="Das G.B."/>
            <person name="Hossain M.M."/>
            <person name="Kumkum M."/>
            <person name="Islam M.S."/>
            <person name="Mollah A.M."/>
            <person name="Ahsan A."/>
            <person name="Tusar F."/>
            <person name="Khan M.K.I."/>
        </authorList>
    </citation>
    <scope>NUCLEOTIDE SEQUENCE [LARGE SCALE GENOMIC DNA]</scope>
</reference>
<keyword evidence="6 16" id="KW-0472">Membrane</keyword>
<keyword evidence="9" id="KW-0325">Glycoprotein</keyword>
<dbReference type="InterPro" id="IPR000538">
    <property type="entry name" value="Link_dom"/>
</dbReference>
<evidence type="ECO:0000256" key="16">
    <source>
        <dbReference type="SAM" id="Phobius"/>
    </source>
</evidence>
<dbReference type="AlphaFoldDB" id="A0A8C2RJN8"/>
<evidence type="ECO:0000256" key="7">
    <source>
        <dbReference type="ARBA" id="ARBA00023157"/>
    </source>
</evidence>
<sequence length="326" mass="35644">MAKFFSLGLLLASIWTTRLLVQGSLRSEELSVSGPCRIMGVTLVTKKTQPLLNFTEAQQACRLVGLTLASQDQVEEARKFGFETCSYGWVKNQFVVIPRIISNPKCGKSGVGVVIWRSSLGSRHRAYCHNSSDTWINSCFPEIITTDDPLFNAETETYTTKMTVSDSTHSALSTDGPDYVTTTVAPPLASTSTPRKRKLICITEAFMETSTTATERESDIQNRPAFKNEAVGFGGVPTALLVLALLFFAAAAGLAVCYVKSPDCFFLFLPSTMTISSKVPIHLPGTTVCTERCFCLLWELRHPQETSDIDRPCCCSLVIPSVAPIS</sequence>
<evidence type="ECO:0000256" key="15">
    <source>
        <dbReference type="PROSITE-ProRule" id="PRU00323"/>
    </source>
</evidence>
<comment type="subcellular location">
    <subcellularLocation>
        <location evidence="1">Membrane</location>
        <topology evidence="1">Single-pass membrane protein</topology>
    </subcellularLocation>
</comment>
<dbReference type="CDD" id="cd03516">
    <property type="entry name" value="Link_domain_CD44_like"/>
    <property type="match status" value="1"/>
</dbReference>
<dbReference type="PROSITE" id="PS01241">
    <property type="entry name" value="LINK_1"/>
    <property type="match status" value="1"/>
</dbReference>
<dbReference type="GO" id="GO:0005886">
    <property type="term" value="C:plasma membrane"/>
    <property type="evidence" value="ECO:0007669"/>
    <property type="project" value="UniProtKB-ARBA"/>
</dbReference>
<proteinExistence type="predicted"/>
<evidence type="ECO:0000313" key="19">
    <source>
        <dbReference type="Ensembl" id="ENSCHIP00010029874.1"/>
    </source>
</evidence>
<dbReference type="PROSITE" id="PS50963">
    <property type="entry name" value="LINK_2"/>
    <property type="match status" value="1"/>
</dbReference>
<organism evidence="19">
    <name type="scientific">Capra hircus</name>
    <name type="common">Goat</name>
    <dbReference type="NCBI Taxonomy" id="9925"/>
    <lineage>
        <taxon>Eukaryota</taxon>
        <taxon>Metazoa</taxon>
        <taxon>Chordata</taxon>
        <taxon>Craniata</taxon>
        <taxon>Vertebrata</taxon>
        <taxon>Euteleostomi</taxon>
        <taxon>Mammalia</taxon>
        <taxon>Eutheria</taxon>
        <taxon>Laurasiatheria</taxon>
        <taxon>Artiodactyla</taxon>
        <taxon>Ruminantia</taxon>
        <taxon>Pecora</taxon>
        <taxon>Bovidae</taxon>
        <taxon>Caprinae</taxon>
        <taxon>Capra</taxon>
    </lineage>
</organism>
<dbReference type="GO" id="GO:0004888">
    <property type="term" value="F:transmembrane signaling receptor activity"/>
    <property type="evidence" value="ECO:0007669"/>
    <property type="project" value="TreeGrafter"/>
</dbReference>
<comment type="caution">
    <text evidence="15">Lacks conserved residue(s) required for the propagation of feature annotation.</text>
</comment>
<comment type="subunit">
    <text evidence="11">Homodimer; disulfide-linked. Interacts with PDGFB and IGFBP3. Forms a transient ternary complex with PDGFB and PDGFRB in TGN.</text>
</comment>
<dbReference type="InterPro" id="IPR043210">
    <property type="entry name" value="CD44_antigen-like"/>
</dbReference>
<evidence type="ECO:0000256" key="8">
    <source>
        <dbReference type="ARBA" id="ARBA00023170"/>
    </source>
</evidence>
<dbReference type="InterPro" id="IPR016187">
    <property type="entry name" value="CTDL_fold"/>
</dbReference>
<comment type="function">
    <text evidence="10">Ligand-specific transporter trafficking between intracellular organelles (TGN) and the plasma membrane. Plays a role in autocrine regulation of cell growth mediated by growth regulators containing cell surface retention sequence binding (CRS). May act as a hyaluronan (HA) transporter, either mediating its uptake for catabolism within lymphatic endothelial cells themselves, or its transport into the lumen of afferent lymphatic vessels for subsequent re-uptake and degradation in lymph nodes. Binds to pericelluar hyaluronan matrices deposited on the surface of leukocytes and facilitates cell adhesion and migration through lymphatic endothelium.</text>
</comment>